<evidence type="ECO:0000256" key="1">
    <source>
        <dbReference type="ARBA" id="ARBA00007870"/>
    </source>
</evidence>
<dbReference type="EMBL" id="NBXB01000045">
    <property type="protein sequence ID" value="RFA12224.1"/>
    <property type="molecule type" value="Genomic_DNA"/>
</dbReference>
<dbReference type="InterPro" id="IPR008927">
    <property type="entry name" value="6-PGluconate_DH-like_C_sf"/>
</dbReference>
<dbReference type="UniPathway" id="UPA00028">
    <property type="reaction ID" value="UER00004"/>
</dbReference>
<dbReference type="InterPro" id="IPR013752">
    <property type="entry name" value="KPA_reductase"/>
</dbReference>
<dbReference type="SUPFAM" id="SSF48179">
    <property type="entry name" value="6-phosphogluconate dehydrogenase C-terminal domain-like"/>
    <property type="match status" value="1"/>
</dbReference>
<dbReference type="GO" id="GO:0005737">
    <property type="term" value="C:cytoplasm"/>
    <property type="evidence" value="ECO:0007669"/>
    <property type="project" value="TreeGrafter"/>
</dbReference>
<evidence type="ECO:0000256" key="4">
    <source>
        <dbReference type="RuleBase" id="RU362068"/>
    </source>
</evidence>
<evidence type="ECO:0000259" key="5">
    <source>
        <dbReference type="Pfam" id="PF02558"/>
    </source>
</evidence>
<proteinExistence type="inferred from homology"/>
<evidence type="ECO:0000313" key="8">
    <source>
        <dbReference type="Proteomes" id="UP000256541"/>
    </source>
</evidence>
<comment type="pathway">
    <text evidence="4">Cofactor biosynthesis; (R)-pantothenate biosynthesis; (R)-pantoate from 3-methyl-2-oxobutanoate: step 2/2.</text>
</comment>
<dbReference type="SUPFAM" id="SSF51735">
    <property type="entry name" value="NAD(P)-binding Rossmann-fold domains"/>
    <property type="match status" value="1"/>
</dbReference>
<keyword evidence="3 4" id="KW-0560">Oxidoreductase</keyword>
<dbReference type="InterPro" id="IPR003710">
    <property type="entry name" value="ApbA"/>
</dbReference>
<protein>
    <recommendedName>
        <fullName evidence="4">2-dehydropantoate 2-reductase</fullName>
        <ecNumber evidence="4">1.1.1.169</ecNumber>
    </recommendedName>
    <alternativeName>
        <fullName evidence="4">Ketopantoate reductase</fullName>
    </alternativeName>
</protein>
<gene>
    <name evidence="7" type="ORF">B7R22_17510</name>
</gene>
<dbReference type="Proteomes" id="UP000256541">
    <property type="component" value="Unassembled WGS sequence"/>
</dbReference>
<dbReference type="OrthoDB" id="9793586at2"/>
<keyword evidence="2 4" id="KW-0521">NADP</keyword>
<dbReference type="Gene3D" id="1.10.1040.10">
    <property type="entry name" value="N-(1-d-carboxylethyl)-l-norvaline Dehydrogenase, domain 2"/>
    <property type="match status" value="1"/>
</dbReference>
<evidence type="ECO:0000259" key="6">
    <source>
        <dbReference type="Pfam" id="PF08546"/>
    </source>
</evidence>
<dbReference type="InterPro" id="IPR013332">
    <property type="entry name" value="KPR_N"/>
</dbReference>
<accession>A0A3E0VQF4</accession>
<comment type="similarity">
    <text evidence="1 4">Belongs to the ketopantoate reductase family.</text>
</comment>
<feature type="domain" description="Ketopantoate reductase N-terminal" evidence="5">
    <location>
        <begin position="3"/>
        <end position="155"/>
    </location>
</feature>
<dbReference type="FunFam" id="3.40.50.720:FF:000307">
    <property type="entry name" value="2-dehydropantoate 2-reductase"/>
    <property type="match status" value="1"/>
</dbReference>
<evidence type="ECO:0000313" key="7">
    <source>
        <dbReference type="EMBL" id="RFA12224.1"/>
    </source>
</evidence>
<dbReference type="EC" id="1.1.1.169" evidence="4"/>
<dbReference type="FunFam" id="1.10.1040.10:FF:000017">
    <property type="entry name" value="2-dehydropantoate 2-reductase"/>
    <property type="match status" value="1"/>
</dbReference>
<feature type="domain" description="Ketopantoate reductase C-terminal" evidence="6">
    <location>
        <begin position="182"/>
        <end position="296"/>
    </location>
</feature>
<reference evidence="7 8" key="1">
    <citation type="submission" date="2017-04" db="EMBL/GenBank/DDBJ databases">
        <title>Comparative genome analysis of Subtercola boreus.</title>
        <authorList>
            <person name="Cho Y.-J."/>
            <person name="Cho A."/>
            <person name="Kim O.-S."/>
            <person name="Lee J.-I."/>
        </authorList>
    </citation>
    <scope>NUCLEOTIDE SEQUENCE [LARGE SCALE GENOMIC DNA]</scope>
    <source>
        <strain evidence="7 8">P27479</strain>
    </source>
</reference>
<name>A0A3E0VQF4_9MICO</name>
<comment type="function">
    <text evidence="4">Catalyzes the NADPH-dependent reduction of ketopantoate into pantoic acid.</text>
</comment>
<dbReference type="InterPro" id="IPR036291">
    <property type="entry name" value="NAD(P)-bd_dom_sf"/>
</dbReference>
<dbReference type="RefSeq" id="WP_116412997.1">
    <property type="nucleotide sequence ID" value="NZ_NBXB01000045.1"/>
</dbReference>
<dbReference type="Pfam" id="PF08546">
    <property type="entry name" value="ApbA_C"/>
    <property type="match status" value="1"/>
</dbReference>
<dbReference type="GO" id="GO:0015940">
    <property type="term" value="P:pantothenate biosynthetic process"/>
    <property type="evidence" value="ECO:0007669"/>
    <property type="project" value="UniProtKB-UniPathway"/>
</dbReference>
<dbReference type="InterPro" id="IPR013328">
    <property type="entry name" value="6PGD_dom2"/>
</dbReference>
<dbReference type="PANTHER" id="PTHR21708:SF26">
    <property type="entry name" value="2-DEHYDROPANTOATE 2-REDUCTASE"/>
    <property type="match status" value="1"/>
</dbReference>
<comment type="caution">
    <text evidence="7">The sequence shown here is derived from an EMBL/GenBank/DDBJ whole genome shotgun (WGS) entry which is preliminary data.</text>
</comment>
<dbReference type="PANTHER" id="PTHR21708">
    <property type="entry name" value="PROBABLE 2-DEHYDROPANTOATE 2-REDUCTASE"/>
    <property type="match status" value="1"/>
</dbReference>
<dbReference type="NCBIfam" id="TIGR00745">
    <property type="entry name" value="apbA_panE"/>
    <property type="match status" value="1"/>
</dbReference>
<dbReference type="AlphaFoldDB" id="A0A3E0VQF4"/>
<comment type="catalytic activity">
    <reaction evidence="4">
        <text>(R)-pantoate + NADP(+) = 2-dehydropantoate + NADPH + H(+)</text>
        <dbReference type="Rhea" id="RHEA:16233"/>
        <dbReference type="ChEBI" id="CHEBI:11561"/>
        <dbReference type="ChEBI" id="CHEBI:15378"/>
        <dbReference type="ChEBI" id="CHEBI:15980"/>
        <dbReference type="ChEBI" id="CHEBI:57783"/>
        <dbReference type="ChEBI" id="CHEBI:58349"/>
        <dbReference type="EC" id="1.1.1.169"/>
    </reaction>
</comment>
<dbReference type="GO" id="GO:0008677">
    <property type="term" value="F:2-dehydropantoate 2-reductase activity"/>
    <property type="evidence" value="ECO:0007669"/>
    <property type="project" value="UniProtKB-EC"/>
</dbReference>
<organism evidence="7 8">
    <name type="scientific">Subtercola boreus</name>
    <dbReference type="NCBI Taxonomy" id="120213"/>
    <lineage>
        <taxon>Bacteria</taxon>
        <taxon>Bacillati</taxon>
        <taxon>Actinomycetota</taxon>
        <taxon>Actinomycetes</taxon>
        <taxon>Micrococcales</taxon>
        <taxon>Microbacteriaceae</taxon>
        <taxon>Subtercola</taxon>
    </lineage>
</organism>
<sequence length="315" mass="32384">MRVLVVGAGAVGGYFGGRLLAAGRDVTFLVRPARAAALANDGLVVHTLDGDDVVVPGPATVQAGELAGAGGFDAVLLSVKAYALEQALDDLAPAIGAKTFIVPALNGLRHVDVLRERFGDEHVVGGVCVVAAQVDPDGSIRQVGAGNSLSYGEFDGSVSDRMLELDSSLTGAGFSTRISQTIDLDMWEKWVMLASGGSLTTLMRSAVGPVVAAPGGLALATGLAEECFAVATAAGFPPRERQRTFVLDTLTAEGSTFGTSMFRDLMGGAEVESEQIVGDLVARAGVLGVPVPLLSLANTNLSVYRAERAARLGWS</sequence>
<keyword evidence="4" id="KW-0566">Pantothenate biosynthesis</keyword>
<dbReference type="Pfam" id="PF02558">
    <property type="entry name" value="ApbA"/>
    <property type="match status" value="1"/>
</dbReference>
<dbReference type="InterPro" id="IPR051402">
    <property type="entry name" value="KPR-Related"/>
</dbReference>
<dbReference type="Gene3D" id="3.40.50.720">
    <property type="entry name" value="NAD(P)-binding Rossmann-like Domain"/>
    <property type="match status" value="1"/>
</dbReference>
<evidence type="ECO:0000256" key="3">
    <source>
        <dbReference type="ARBA" id="ARBA00023002"/>
    </source>
</evidence>
<evidence type="ECO:0000256" key="2">
    <source>
        <dbReference type="ARBA" id="ARBA00022857"/>
    </source>
</evidence>